<dbReference type="InterPro" id="IPR052523">
    <property type="entry name" value="Trichothecene_AcTrans"/>
</dbReference>
<dbReference type="PROSITE" id="PS51186">
    <property type="entry name" value="GNAT"/>
    <property type="match status" value="1"/>
</dbReference>
<proteinExistence type="predicted"/>
<dbReference type="EMBL" id="MCGR01000059">
    <property type="protein sequence ID" value="ORY68056.1"/>
    <property type="molecule type" value="Genomic_DNA"/>
</dbReference>
<keyword evidence="2" id="KW-0808">Transferase</keyword>
<dbReference type="InterPro" id="IPR000182">
    <property type="entry name" value="GNAT_dom"/>
</dbReference>
<dbReference type="AlphaFoldDB" id="A0A1Y2E9Y6"/>
<name>A0A1Y2E9Y6_9BASI</name>
<keyword evidence="3" id="KW-1185">Reference proteome</keyword>
<dbReference type="Gene3D" id="3.40.630.30">
    <property type="match status" value="1"/>
</dbReference>
<reference evidence="2 3" key="1">
    <citation type="submission" date="2016-07" db="EMBL/GenBank/DDBJ databases">
        <title>Pervasive Adenine N6-methylation of Active Genes in Fungi.</title>
        <authorList>
            <consortium name="DOE Joint Genome Institute"/>
            <person name="Mondo S.J."/>
            <person name="Dannebaum R.O."/>
            <person name="Kuo R.C."/>
            <person name="Labutti K."/>
            <person name="Haridas S."/>
            <person name="Kuo A."/>
            <person name="Salamov A."/>
            <person name="Ahrendt S.R."/>
            <person name="Lipzen A."/>
            <person name="Sullivan W."/>
            <person name="Andreopoulos W.B."/>
            <person name="Clum A."/>
            <person name="Lindquist E."/>
            <person name="Daum C."/>
            <person name="Ramamoorthy G.K."/>
            <person name="Gryganskyi A."/>
            <person name="Culley D."/>
            <person name="Magnuson J.K."/>
            <person name="James T.Y."/>
            <person name="O'Malley M.A."/>
            <person name="Stajich J.E."/>
            <person name="Spatafora J.W."/>
            <person name="Visel A."/>
            <person name="Grigoriev I.V."/>
        </authorList>
    </citation>
    <scope>NUCLEOTIDE SEQUENCE [LARGE SCALE GENOMIC DNA]</scope>
    <source>
        <strain evidence="2 3">62-1032</strain>
    </source>
</reference>
<dbReference type="STRING" id="106004.A0A1Y2E9Y6"/>
<dbReference type="OrthoDB" id="2523781at2759"/>
<evidence type="ECO:0000313" key="3">
    <source>
        <dbReference type="Proteomes" id="UP000193467"/>
    </source>
</evidence>
<gene>
    <name evidence="2" type="ORF">BCR35DRAFT_308259</name>
</gene>
<protein>
    <submittedName>
        <fullName evidence="2">Acyl-CoA N-acyltransferase</fullName>
    </submittedName>
</protein>
<feature type="domain" description="N-acetyltransferase" evidence="1">
    <location>
        <begin position="6"/>
        <end position="209"/>
    </location>
</feature>
<dbReference type="PANTHER" id="PTHR42791">
    <property type="entry name" value="GNAT FAMILY ACETYLTRANSFERASE"/>
    <property type="match status" value="1"/>
</dbReference>
<organism evidence="2 3">
    <name type="scientific">Leucosporidium creatinivorum</name>
    <dbReference type="NCBI Taxonomy" id="106004"/>
    <lineage>
        <taxon>Eukaryota</taxon>
        <taxon>Fungi</taxon>
        <taxon>Dikarya</taxon>
        <taxon>Basidiomycota</taxon>
        <taxon>Pucciniomycotina</taxon>
        <taxon>Microbotryomycetes</taxon>
        <taxon>Leucosporidiales</taxon>
        <taxon>Leucosporidium</taxon>
    </lineage>
</organism>
<dbReference type="PANTHER" id="PTHR42791:SF2">
    <property type="entry name" value="N-ACETYLTRANSFERASE DOMAIN-CONTAINING PROTEIN"/>
    <property type="match status" value="1"/>
</dbReference>
<evidence type="ECO:0000313" key="2">
    <source>
        <dbReference type="EMBL" id="ORY68056.1"/>
    </source>
</evidence>
<dbReference type="InterPro" id="IPR016181">
    <property type="entry name" value="Acyl_CoA_acyltransferase"/>
</dbReference>
<sequence length="209" mass="23510">MRRPPLLITPPHLTDLPSLATLHQLAFWPSHFFQQMFDSATHQVRPSDWEAWHLRRLERWAEEGEKGGQVIAVAKRGETVLGYGHSTVHDNGHGEEEGGEEDEWPVGTDVEAARSVFGGMEAVESLIPGKFVVLHQLATDPLHQKTGAGRALLRWFIDKARSMGFDDLYLQATPAGQHLYDSMGFKQFAPTIVSVRGVEIYPMVHCFRE</sequence>
<dbReference type="GO" id="GO:0016747">
    <property type="term" value="F:acyltransferase activity, transferring groups other than amino-acyl groups"/>
    <property type="evidence" value="ECO:0007669"/>
    <property type="project" value="InterPro"/>
</dbReference>
<comment type="caution">
    <text evidence="2">The sequence shown here is derived from an EMBL/GenBank/DDBJ whole genome shotgun (WGS) entry which is preliminary data.</text>
</comment>
<dbReference type="InParanoid" id="A0A1Y2E9Y6"/>
<dbReference type="Pfam" id="PF00583">
    <property type="entry name" value="Acetyltransf_1"/>
    <property type="match status" value="1"/>
</dbReference>
<evidence type="ECO:0000259" key="1">
    <source>
        <dbReference type="PROSITE" id="PS51186"/>
    </source>
</evidence>
<dbReference type="CDD" id="cd04301">
    <property type="entry name" value="NAT_SF"/>
    <property type="match status" value="1"/>
</dbReference>
<keyword evidence="2" id="KW-0012">Acyltransferase</keyword>
<dbReference type="SUPFAM" id="SSF55729">
    <property type="entry name" value="Acyl-CoA N-acyltransferases (Nat)"/>
    <property type="match status" value="1"/>
</dbReference>
<accession>A0A1Y2E9Y6</accession>
<dbReference type="Proteomes" id="UP000193467">
    <property type="component" value="Unassembled WGS sequence"/>
</dbReference>